<protein>
    <submittedName>
        <fullName evidence="3">Ribonuclease H-like domain-containing protein</fullName>
    </submittedName>
</protein>
<dbReference type="Pfam" id="PF13976">
    <property type="entry name" value="gag_pre-integrs"/>
    <property type="match status" value="1"/>
</dbReference>
<comment type="caution">
    <text evidence="3">The sequence shown here is derived from an EMBL/GenBank/DDBJ whole genome shotgun (WGS) entry which is preliminary data.</text>
</comment>
<dbReference type="InterPro" id="IPR025724">
    <property type="entry name" value="GAG-pre-integrase_dom"/>
</dbReference>
<keyword evidence="4" id="KW-1185">Reference proteome</keyword>
<gene>
    <name evidence="3" type="ORF">Tco_1004879</name>
</gene>
<feature type="compositionally biased region" description="Basic and acidic residues" evidence="1">
    <location>
        <begin position="463"/>
        <end position="473"/>
    </location>
</feature>
<dbReference type="EMBL" id="BQNB010017280">
    <property type="protein sequence ID" value="GJT61346.1"/>
    <property type="molecule type" value="Genomic_DNA"/>
</dbReference>
<sequence>MDVTTIVTPSNVKTVESNHESADVKSNGDAVELKTVRKNSFRPPVIKDWNSDDDSEVEFISNLEDKTVRPSTKKIKFVKSAKETVEKHLPNMCDKRVIRPVWNNTSRVNHNNFANKMTHPHPNRRFFPQAVLTKSSKINTAGASVNTAVRLVNTAGSKTTMSLPRPISNAYKKGYSQVTRPFNKYSENKNSLFNKKVNTVKVKDTTVRDKAVVSENKGKGVNGVKASACCVWKAKNSSASNNFKKYSYIDARGRSKSIMALGSQKSLNSLILLCRAIHSQEGVQGIGDGKGRISRKGKIKTGTLDCDNVYFCKELKYNLFSVLQICVKKNNVLFTDTECLVLSSDLKLLDEKVSLRLIDESNLWHRRLGHINLKNMNKLVRENLVRVVTENQTNGIAGTKDNIVAGQAEKKIEPEQEYILIPFCTTDPLISQGPKDSEEDVSMKPTEVNESGASDKGEEDEQDTRSKFERPLQQEKQTNSTNSFNNVGTLVSAAGPSFTNDDPSSPVNAAEASNAFEDHLFERFYPFKNAFALPHVPNVFSIDDTGIFGNAYDDEDVGAEADLNNLETTMNVSPIPTTRIDKDHPKDQIIGDLNSAI</sequence>
<accession>A0ABQ5FDK3</accession>
<reference evidence="3" key="2">
    <citation type="submission" date="2022-01" db="EMBL/GenBank/DDBJ databases">
        <authorList>
            <person name="Yamashiro T."/>
            <person name="Shiraishi A."/>
            <person name="Satake H."/>
            <person name="Nakayama K."/>
        </authorList>
    </citation>
    <scope>NUCLEOTIDE SEQUENCE</scope>
</reference>
<feature type="compositionally biased region" description="Polar residues" evidence="1">
    <location>
        <begin position="497"/>
        <end position="507"/>
    </location>
</feature>
<feature type="region of interest" description="Disordered" evidence="1">
    <location>
        <begin position="431"/>
        <end position="509"/>
    </location>
</feature>
<name>A0ABQ5FDK3_9ASTR</name>
<proteinExistence type="predicted"/>
<evidence type="ECO:0000256" key="1">
    <source>
        <dbReference type="SAM" id="MobiDB-lite"/>
    </source>
</evidence>
<feature type="compositionally biased region" description="Polar residues" evidence="1">
    <location>
        <begin position="474"/>
        <end position="489"/>
    </location>
</feature>
<organism evidence="3 4">
    <name type="scientific">Tanacetum coccineum</name>
    <dbReference type="NCBI Taxonomy" id="301880"/>
    <lineage>
        <taxon>Eukaryota</taxon>
        <taxon>Viridiplantae</taxon>
        <taxon>Streptophyta</taxon>
        <taxon>Embryophyta</taxon>
        <taxon>Tracheophyta</taxon>
        <taxon>Spermatophyta</taxon>
        <taxon>Magnoliopsida</taxon>
        <taxon>eudicotyledons</taxon>
        <taxon>Gunneridae</taxon>
        <taxon>Pentapetalae</taxon>
        <taxon>asterids</taxon>
        <taxon>campanulids</taxon>
        <taxon>Asterales</taxon>
        <taxon>Asteraceae</taxon>
        <taxon>Asteroideae</taxon>
        <taxon>Anthemideae</taxon>
        <taxon>Anthemidinae</taxon>
        <taxon>Tanacetum</taxon>
    </lineage>
</organism>
<feature type="domain" description="GAG-pre-integrase" evidence="2">
    <location>
        <begin position="359"/>
        <end position="390"/>
    </location>
</feature>
<dbReference type="Proteomes" id="UP001151760">
    <property type="component" value="Unassembled WGS sequence"/>
</dbReference>
<evidence type="ECO:0000313" key="4">
    <source>
        <dbReference type="Proteomes" id="UP001151760"/>
    </source>
</evidence>
<evidence type="ECO:0000259" key="2">
    <source>
        <dbReference type="Pfam" id="PF13976"/>
    </source>
</evidence>
<evidence type="ECO:0000313" key="3">
    <source>
        <dbReference type="EMBL" id="GJT61346.1"/>
    </source>
</evidence>
<reference evidence="3" key="1">
    <citation type="journal article" date="2022" name="Int. J. Mol. Sci.">
        <title>Draft Genome of Tanacetum Coccineum: Genomic Comparison of Closely Related Tanacetum-Family Plants.</title>
        <authorList>
            <person name="Yamashiro T."/>
            <person name="Shiraishi A."/>
            <person name="Nakayama K."/>
            <person name="Satake H."/>
        </authorList>
    </citation>
    <scope>NUCLEOTIDE SEQUENCE</scope>
</reference>